<dbReference type="OrthoDB" id="417112at2759"/>
<evidence type="ECO:0000313" key="3">
    <source>
        <dbReference type="Proteomes" id="UP000053259"/>
    </source>
</evidence>
<organism evidence="2 3">
    <name type="scientific">Verruconis gallopava</name>
    <dbReference type="NCBI Taxonomy" id="253628"/>
    <lineage>
        <taxon>Eukaryota</taxon>
        <taxon>Fungi</taxon>
        <taxon>Dikarya</taxon>
        <taxon>Ascomycota</taxon>
        <taxon>Pezizomycotina</taxon>
        <taxon>Dothideomycetes</taxon>
        <taxon>Pleosporomycetidae</taxon>
        <taxon>Venturiales</taxon>
        <taxon>Sympoventuriaceae</taxon>
        <taxon>Verruconis</taxon>
    </lineage>
</organism>
<name>A0A0D1XWJ7_9PEZI</name>
<dbReference type="GeneID" id="27309994"/>
<protein>
    <submittedName>
        <fullName evidence="2">AmmeMemoRadiSam system protein B</fullName>
    </submittedName>
</protein>
<dbReference type="VEuPathDB" id="FungiDB:PV09_02021"/>
<comment type="similarity">
    <text evidence="1">Belongs to the MEMO1 family.</text>
</comment>
<dbReference type="STRING" id="253628.A0A0D1XWJ7"/>
<dbReference type="Gene3D" id="3.40.830.10">
    <property type="entry name" value="LigB-like"/>
    <property type="match status" value="1"/>
</dbReference>
<dbReference type="NCBIfam" id="TIGR04336">
    <property type="entry name" value="AmmeMemoSam_B"/>
    <property type="match status" value="1"/>
</dbReference>
<dbReference type="EMBL" id="KN847533">
    <property type="protein sequence ID" value="KIW07151.1"/>
    <property type="molecule type" value="Genomic_DNA"/>
</dbReference>
<accession>A0A0D1XWJ7</accession>
<proteinExistence type="inferred from homology"/>
<dbReference type="PANTHER" id="PTHR11060:SF0">
    <property type="entry name" value="PROTEIN MEMO1"/>
    <property type="match status" value="1"/>
</dbReference>
<keyword evidence="3" id="KW-1185">Reference proteome</keyword>
<dbReference type="FunCoup" id="A0A0D1XWJ7">
    <property type="interactions" value="507"/>
</dbReference>
<evidence type="ECO:0000313" key="2">
    <source>
        <dbReference type="EMBL" id="KIW07151.1"/>
    </source>
</evidence>
<dbReference type="RefSeq" id="XP_016217020.1">
    <property type="nucleotide sequence ID" value="XM_016355004.1"/>
</dbReference>
<dbReference type="HAMAP" id="MF_00055">
    <property type="entry name" value="MEMO1"/>
    <property type="match status" value="1"/>
</dbReference>
<gene>
    <name evidence="2" type="ORF">PV09_02021</name>
</gene>
<reference evidence="2 3" key="1">
    <citation type="submission" date="2015-01" db="EMBL/GenBank/DDBJ databases">
        <title>The Genome Sequence of Ochroconis gallopava CBS43764.</title>
        <authorList>
            <consortium name="The Broad Institute Genomics Platform"/>
            <person name="Cuomo C."/>
            <person name="de Hoog S."/>
            <person name="Gorbushina A."/>
            <person name="Stielow B."/>
            <person name="Teixiera M."/>
            <person name="Abouelleil A."/>
            <person name="Chapman S.B."/>
            <person name="Priest M."/>
            <person name="Young S.K."/>
            <person name="Wortman J."/>
            <person name="Nusbaum C."/>
            <person name="Birren B."/>
        </authorList>
    </citation>
    <scope>NUCLEOTIDE SEQUENCE [LARGE SCALE GENOMIC DNA]</scope>
    <source>
        <strain evidence="2 3">CBS 43764</strain>
    </source>
</reference>
<sequence>MMTARRATHAGSWYTDDERELSGQLDSFLAAVPSKTACIGTQSAKEDPVDIPVSNARAIIAPHAGYSYSGPAAAWAYKAVDWSNVKRVFLLGPSHHYYLETCALSRCTTYETPLGDLKLDMPTIAELEKTGKFSHMSRAADEDEHSLEMHLPYIYKMLSRNFASPADFPPLIPILVGSTNRATEKAFGALLAPYLADPSSIFIASSDFCHWGSRFRYTYYQPASGPAVHLNSAKRPSDRAIHESIAAVDMQCIDAVETGVHDEFLRVLEETGNTVCGRHPIGVVMAAVEVLEKEGKADPAKVCPFCFLPPVSSSAPFPSTTNMRLLDENVLLNTSRHRVKVDSSSCGMSAAVWSQVRETAA</sequence>
<dbReference type="PANTHER" id="PTHR11060">
    <property type="entry name" value="PROTEIN MEMO1"/>
    <property type="match status" value="1"/>
</dbReference>
<evidence type="ECO:0000256" key="1">
    <source>
        <dbReference type="ARBA" id="ARBA00006315"/>
    </source>
</evidence>
<dbReference type="InParanoid" id="A0A0D1XWJ7"/>
<dbReference type="Pfam" id="PF01875">
    <property type="entry name" value="Memo"/>
    <property type="match status" value="1"/>
</dbReference>
<dbReference type="CDD" id="cd07361">
    <property type="entry name" value="MEMO_like"/>
    <property type="match status" value="1"/>
</dbReference>
<dbReference type="Proteomes" id="UP000053259">
    <property type="component" value="Unassembled WGS sequence"/>
</dbReference>
<dbReference type="InterPro" id="IPR002737">
    <property type="entry name" value="MEMO1_fam"/>
</dbReference>
<dbReference type="AlphaFoldDB" id="A0A0D1XWJ7"/>